<dbReference type="InterPro" id="IPR027443">
    <property type="entry name" value="IPNS-like_sf"/>
</dbReference>
<proteinExistence type="predicted"/>
<dbReference type="Pfam" id="PF03171">
    <property type="entry name" value="2OG-FeII_Oxy"/>
    <property type="match status" value="1"/>
</dbReference>
<dbReference type="EMBL" id="PGOL01003048">
    <property type="protein sequence ID" value="PKI43457.1"/>
    <property type="molecule type" value="Genomic_DNA"/>
</dbReference>
<dbReference type="AlphaFoldDB" id="A0A2I0IHG7"/>
<dbReference type="SUPFAM" id="SSF51197">
    <property type="entry name" value="Clavaminate synthase-like"/>
    <property type="match status" value="1"/>
</dbReference>
<comment type="caution">
    <text evidence="4">The sequence shown here is derived from an EMBL/GenBank/DDBJ whole genome shotgun (WGS) entry which is preliminary data.</text>
</comment>
<evidence type="ECO:0000313" key="4">
    <source>
        <dbReference type="EMBL" id="PKI43457.1"/>
    </source>
</evidence>
<accession>A0A2I0IHG7</accession>
<sequence>MGLDKDAMLKLHGDLLQALRVNYYPTCQKPDEVVGVSPHSDTSIITILLQSDETEGLQIQHDGMWIPVKPIPDALVVNVGDVLEIWTNGKYKSIEHRVVTNEKKPRISLASFIAPLDDMEIEPLDHMVDQERPCKMYKKVKYGEYLRHSMNRKMEGKAHTQMAKA</sequence>
<dbReference type="PROSITE" id="PS51471">
    <property type="entry name" value="FE2OG_OXY"/>
    <property type="match status" value="1"/>
</dbReference>
<gene>
    <name evidence="4" type="ORF">CRG98_036214</name>
</gene>
<evidence type="ECO:0000313" key="5">
    <source>
        <dbReference type="Proteomes" id="UP000233551"/>
    </source>
</evidence>
<keyword evidence="1" id="KW-0479">Metal-binding</keyword>
<evidence type="ECO:0000259" key="3">
    <source>
        <dbReference type="PROSITE" id="PS51471"/>
    </source>
</evidence>
<dbReference type="Gene3D" id="2.60.120.330">
    <property type="entry name" value="B-lactam Antibiotic, Isopenicillin N Synthase, Chain"/>
    <property type="match status" value="1"/>
</dbReference>
<dbReference type="GO" id="GO:0046872">
    <property type="term" value="F:metal ion binding"/>
    <property type="evidence" value="ECO:0007669"/>
    <property type="project" value="UniProtKB-KW"/>
</dbReference>
<dbReference type="Proteomes" id="UP000233551">
    <property type="component" value="Unassembled WGS sequence"/>
</dbReference>
<protein>
    <recommendedName>
        <fullName evidence="3">Fe2OG dioxygenase domain-containing protein</fullName>
    </recommendedName>
</protein>
<dbReference type="InterPro" id="IPR050295">
    <property type="entry name" value="Plant_2OG-oxidoreductases"/>
</dbReference>
<dbReference type="InterPro" id="IPR005123">
    <property type="entry name" value="Oxoglu/Fe-dep_dioxygenase_dom"/>
</dbReference>
<keyword evidence="5" id="KW-1185">Reference proteome</keyword>
<name>A0A2I0IHG7_PUNGR</name>
<keyword evidence="2" id="KW-0408">Iron</keyword>
<organism evidence="4 5">
    <name type="scientific">Punica granatum</name>
    <name type="common">Pomegranate</name>
    <dbReference type="NCBI Taxonomy" id="22663"/>
    <lineage>
        <taxon>Eukaryota</taxon>
        <taxon>Viridiplantae</taxon>
        <taxon>Streptophyta</taxon>
        <taxon>Embryophyta</taxon>
        <taxon>Tracheophyta</taxon>
        <taxon>Spermatophyta</taxon>
        <taxon>Magnoliopsida</taxon>
        <taxon>eudicotyledons</taxon>
        <taxon>Gunneridae</taxon>
        <taxon>Pentapetalae</taxon>
        <taxon>rosids</taxon>
        <taxon>malvids</taxon>
        <taxon>Myrtales</taxon>
        <taxon>Lythraceae</taxon>
        <taxon>Punica</taxon>
    </lineage>
</organism>
<dbReference type="InterPro" id="IPR044861">
    <property type="entry name" value="IPNS-like_FE2OG_OXY"/>
</dbReference>
<evidence type="ECO:0000256" key="1">
    <source>
        <dbReference type="ARBA" id="ARBA00022723"/>
    </source>
</evidence>
<dbReference type="STRING" id="22663.A0A2I0IHG7"/>
<reference evidence="4 5" key="1">
    <citation type="submission" date="2017-11" db="EMBL/GenBank/DDBJ databases">
        <title>De-novo sequencing of pomegranate (Punica granatum L.) genome.</title>
        <authorList>
            <person name="Akparov Z."/>
            <person name="Amiraslanov A."/>
            <person name="Hajiyeva S."/>
            <person name="Abbasov M."/>
            <person name="Kaur K."/>
            <person name="Hamwieh A."/>
            <person name="Solovyev V."/>
            <person name="Salamov A."/>
            <person name="Braich B."/>
            <person name="Kosarev P."/>
            <person name="Mahmoud A."/>
            <person name="Hajiyev E."/>
            <person name="Babayeva S."/>
            <person name="Izzatullayeva V."/>
            <person name="Mammadov A."/>
            <person name="Mammadov A."/>
            <person name="Sharifova S."/>
            <person name="Ojaghi J."/>
            <person name="Eynullazada K."/>
            <person name="Bayramov B."/>
            <person name="Abdulazimova A."/>
            <person name="Shahmuradov I."/>
        </authorList>
    </citation>
    <scope>NUCLEOTIDE SEQUENCE [LARGE SCALE GENOMIC DNA]</scope>
    <source>
        <strain evidence="5">cv. AG2017</strain>
        <tissue evidence="4">Leaf</tissue>
    </source>
</reference>
<evidence type="ECO:0000256" key="2">
    <source>
        <dbReference type="ARBA" id="ARBA00023004"/>
    </source>
</evidence>
<feature type="domain" description="Fe2OG dioxygenase" evidence="3">
    <location>
        <begin position="14"/>
        <end position="115"/>
    </location>
</feature>
<dbReference type="PANTHER" id="PTHR47991">
    <property type="entry name" value="OXOGLUTARATE/IRON-DEPENDENT DIOXYGENASE"/>
    <property type="match status" value="1"/>
</dbReference>
<dbReference type="FunFam" id="2.60.120.330:FF:000079">
    <property type="entry name" value="Protein SRG1"/>
    <property type="match status" value="1"/>
</dbReference>